<dbReference type="PANTHER" id="PTHR15337">
    <property type="entry name" value="ANTERIOR GRADIENT PROTEIN-RELATED"/>
    <property type="match status" value="1"/>
</dbReference>
<feature type="region of interest" description="Disordered" evidence="2">
    <location>
        <begin position="41"/>
        <end position="60"/>
    </location>
</feature>
<feature type="compositionally biased region" description="Basic and acidic residues" evidence="2">
    <location>
        <begin position="44"/>
        <end position="60"/>
    </location>
</feature>
<evidence type="ECO:0000256" key="2">
    <source>
        <dbReference type="SAM" id="MobiDB-lite"/>
    </source>
</evidence>
<dbReference type="Proteomes" id="UP000664277">
    <property type="component" value="Unassembled WGS sequence"/>
</dbReference>
<dbReference type="Gene3D" id="3.40.30.10">
    <property type="entry name" value="Glutaredoxin"/>
    <property type="match status" value="1"/>
</dbReference>
<name>A0A8J7P7W2_9BACT</name>
<dbReference type="InterPro" id="IPR013766">
    <property type="entry name" value="Thioredoxin_domain"/>
</dbReference>
<dbReference type="SUPFAM" id="SSF52833">
    <property type="entry name" value="Thioredoxin-like"/>
    <property type="match status" value="1"/>
</dbReference>
<keyword evidence="1" id="KW-0732">Signal</keyword>
<dbReference type="InterPro" id="IPR051099">
    <property type="entry name" value="AGR/TXD"/>
</dbReference>
<gene>
    <name evidence="4" type="ORF">J0M35_12450</name>
</gene>
<dbReference type="Pfam" id="PF13899">
    <property type="entry name" value="Thioredoxin_7"/>
    <property type="match status" value="1"/>
</dbReference>
<sequence length="177" mass="19787">MRKISPKVPVLAFSAAIMLGLGLTGAVFTYTDLHSACAQTSEAQTEKSQSEETKSAEKDKKEAVNWFNDYEKAKAESARTGKPIFADFYTDWCYWCQVLDKKTFVDKDFAIFLNKNFVPLKINAEASQANEALAEKLGVDSYPRGVVFSPSGQVLSQIRGFKEAPDYQETLSEFLQK</sequence>
<comment type="caution">
    <text evidence="4">The sequence shown here is derived from an EMBL/GenBank/DDBJ whole genome shotgun (WGS) entry which is preliminary data.</text>
</comment>
<evidence type="ECO:0000259" key="3">
    <source>
        <dbReference type="PROSITE" id="PS51352"/>
    </source>
</evidence>
<evidence type="ECO:0000256" key="1">
    <source>
        <dbReference type="ARBA" id="ARBA00022729"/>
    </source>
</evidence>
<evidence type="ECO:0000313" key="4">
    <source>
        <dbReference type="EMBL" id="MBN8661169.1"/>
    </source>
</evidence>
<accession>A0A8J7P7W2</accession>
<dbReference type="InterPro" id="IPR036249">
    <property type="entry name" value="Thioredoxin-like_sf"/>
</dbReference>
<protein>
    <submittedName>
        <fullName evidence="4">Thioredoxin family protein</fullName>
    </submittedName>
</protein>
<feature type="domain" description="Thioredoxin" evidence="3">
    <location>
        <begin position="40"/>
        <end position="177"/>
    </location>
</feature>
<proteinExistence type="predicted"/>
<dbReference type="EMBL" id="JAFLCK010000017">
    <property type="protein sequence ID" value="MBN8661169.1"/>
    <property type="molecule type" value="Genomic_DNA"/>
</dbReference>
<dbReference type="AlphaFoldDB" id="A0A8J7P7W2"/>
<dbReference type="PROSITE" id="PS51352">
    <property type="entry name" value="THIOREDOXIN_2"/>
    <property type="match status" value="1"/>
</dbReference>
<organism evidence="4 5">
    <name type="scientific">Candidatus Obscuribacter phosphatis</name>
    <dbReference type="NCBI Taxonomy" id="1906157"/>
    <lineage>
        <taxon>Bacteria</taxon>
        <taxon>Bacillati</taxon>
        <taxon>Candidatus Melainabacteria</taxon>
        <taxon>Candidatus Obscuribacterales</taxon>
        <taxon>Candidatus Obscuribacteraceae</taxon>
        <taxon>Candidatus Obscuribacter</taxon>
    </lineage>
</organism>
<dbReference type="PANTHER" id="PTHR15337:SF11">
    <property type="entry name" value="THIOREDOXIN DOMAIN-CONTAINING PROTEIN"/>
    <property type="match status" value="1"/>
</dbReference>
<evidence type="ECO:0000313" key="5">
    <source>
        <dbReference type="Proteomes" id="UP000664277"/>
    </source>
</evidence>
<reference evidence="4" key="1">
    <citation type="submission" date="2021-02" db="EMBL/GenBank/DDBJ databases">
        <title>Genome-Resolved Metagenomics of a Microbial Community Performing Photosynthetic Biological Nutrient Removal.</title>
        <authorList>
            <person name="Mcdaniel E.A."/>
        </authorList>
    </citation>
    <scope>NUCLEOTIDE SEQUENCE</scope>
    <source>
        <strain evidence="4">UWPOB_OBS1</strain>
    </source>
</reference>